<feature type="transmembrane region" description="Helical" evidence="1">
    <location>
        <begin position="79"/>
        <end position="99"/>
    </location>
</feature>
<reference evidence="2 3" key="1">
    <citation type="submission" date="2017-05" db="EMBL/GenBank/DDBJ databases">
        <title>Vagococcus spp. assemblies.</title>
        <authorList>
            <person name="Gulvik C.A."/>
        </authorList>
    </citation>
    <scope>NUCLEOTIDE SEQUENCE [LARGE SCALE GENOMIC DNA]</scope>
    <source>
        <strain evidence="2 3">NCFB 2777</strain>
    </source>
</reference>
<organism evidence="2 3">
    <name type="scientific">Vagococcus salmoninarum</name>
    <dbReference type="NCBI Taxonomy" id="2739"/>
    <lineage>
        <taxon>Bacteria</taxon>
        <taxon>Bacillati</taxon>
        <taxon>Bacillota</taxon>
        <taxon>Bacilli</taxon>
        <taxon>Lactobacillales</taxon>
        <taxon>Enterococcaceae</taxon>
        <taxon>Vagococcus</taxon>
    </lineage>
</organism>
<comment type="caution">
    <text evidence="2">The sequence shown here is derived from an EMBL/GenBank/DDBJ whole genome shotgun (WGS) entry which is preliminary data.</text>
</comment>
<dbReference type="RefSeq" id="WP_126780344.1">
    <property type="nucleotide sequence ID" value="NZ_NGJU01000013.1"/>
</dbReference>
<dbReference type="OrthoDB" id="2413396at2"/>
<gene>
    <name evidence="2" type="ORF">CBF35_09165</name>
</gene>
<feature type="transmembrane region" description="Helical" evidence="1">
    <location>
        <begin position="50"/>
        <end position="67"/>
    </location>
</feature>
<evidence type="ECO:0000256" key="1">
    <source>
        <dbReference type="SAM" id="Phobius"/>
    </source>
</evidence>
<proteinExistence type="predicted"/>
<keyword evidence="1" id="KW-0812">Transmembrane</keyword>
<dbReference type="EMBL" id="NGJU01000013">
    <property type="protein sequence ID" value="RST94702.1"/>
    <property type="molecule type" value="Genomic_DNA"/>
</dbReference>
<feature type="transmembrane region" description="Helical" evidence="1">
    <location>
        <begin position="162"/>
        <end position="184"/>
    </location>
</feature>
<evidence type="ECO:0000313" key="2">
    <source>
        <dbReference type="EMBL" id="RST94702.1"/>
    </source>
</evidence>
<name>A0A429ZLX3_9ENTE</name>
<feature type="transmembrane region" description="Helical" evidence="1">
    <location>
        <begin position="6"/>
        <end position="29"/>
    </location>
</feature>
<dbReference type="Proteomes" id="UP000287239">
    <property type="component" value="Unassembled WGS sequence"/>
</dbReference>
<evidence type="ECO:0000313" key="3">
    <source>
        <dbReference type="Proteomes" id="UP000287239"/>
    </source>
</evidence>
<protein>
    <submittedName>
        <fullName evidence="2">Uncharacterized protein</fullName>
    </submittedName>
</protein>
<dbReference type="GeneID" id="98568539"/>
<accession>A0A429ZLX3</accession>
<keyword evidence="1" id="KW-1133">Transmembrane helix</keyword>
<dbReference type="AlphaFoldDB" id="A0A429ZLX3"/>
<keyword evidence="3" id="KW-1185">Reference proteome</keyword>
<feature type="transmembrane region" description="Helical" evidence="1">
    <location>
        <begin position="119"/>
        <end position="137"/>
    </location>
</feature>
<keyword evidence="1" id="KW-0472">Membrane</keyword>
<sequence length="193" mass="21893">MLILLFVLGFAIMPYVLFQLLVFTLIKCYEKTSWGSSLAKRVGQKQPPKVQLLELLSLTLLSSFGLWQVLKYYLFSGAYFWYVILTAGLILVVYIAPLAAIKAPFLEASQEPWGFFKKLYWQLVTTFTFMWGLVLILDQEAKIYSDESGSTYQTGSLLLKKLGGMALLLVVSYLLVTLSAKFYLSAKKNPRRG</sequence>